<keyword evidence="3" id="KW-1185">Reference proteome</keyword>
<comment type="caution">
    <text evidence="2">The sequence shown here is derived from an EMBL/GenBank/DDBJ whole genome shotgun (WGS) entry which is preliminary data.</text>
</comment>
<reference evidence="2" key="1">
    <citation type="submission" date="2021-07" db="EMBL/GenBank/DDBJ databases">
        <authorList>
            <person name="Durling M."/>
        </authorList>
    </citation>
    <scope>NUCLEOTIDE SEQUENCE</scope>
</reference>
<dbReference type="EMBL" id="CAJVRM010000069">
    <property type="protein sequence ID" value="CAG8973440.1"/>
    <property type="molecule type" value="Genomic_DNA"/>
</dbReference>
<sequence>MTRYKKAANAKGNQRGGISAQTAANIQQPDFQQNGPRKRGRPKKKEVKPTEIFINLAEESDDDCEEPQPQSRALTLRLPVPSKLFESLGYSAVEFLDGMKGGRSVNAFLASAGLEPDDERIDQVEELCGTISQMLRSRRAPKLKVKTTMCAPGSLLPIHSFFVHRAVGNVLTLAAPLEIFQASAPINSKTFGFVRDLDDYSPLMCAISGIHDLFKDQKKIFDSTIWTREVFHLATYRDHKMKFNGYEAHKGLPKGYTFCSHVEPTLMLWFACRWLIKVANIWRINQKGMPTPPKAEVVIDRIPCKSCKDMRELIEEMTGIKYYFHYIPKLEMSTFEKDAYGNQVFPLCADEGDILSSEDEVDEEEELAMRRQAQIPFPQKVPDPKPAIQELPEVHVKESTVTKISKWSYNAPVTPPATPPKSRWRPDRQPYIEEVEDEDEDEDELYTPLRKRPASKIDRNKINKKRKQAGEASPGPAPKKHHARQPTYFP</sequence>
<feature type="compositionally biased region" description="Acidic residues" evidence="1">
    <location>
        <begin position="433"/>
        <end position="445"/>
    </location>
</feature>
<feature type="compositionally biased region" description="Polar residues" evidence="1">
    <location>
        <begin position="19"/>
        <end position="34"/>
    </location>
</feature>
<evidence type="ECO:0000313" key="3">
    <source>
        <dbReference type="Proteomes" id="UP000701801"/>
    </source>
</evidence>
<feature type="region of interest" description="Disordered" evidence="1">
    <location>
        <begin position="409"/>
        <end position="490"/>
    </location>
</feature>
<gene>
    <name evidence="2" type="ORF">HYALB_00006466</name>
</gene>
<accession>A0A9N9PZ32</accession>
<dbReference type="OrthoDB" id="3560089at2759"/>
<evidence type="ECO:0000256" key="1">
    <source>
        <dbReference type="SAM" id="MobiDB-lite"/>
    </source>
</evidence>
<protein>
    <submittedName>
        <fullName evidence="2">Uncharacterized protein</fullName>
    </submittedName>
</protein>
<feature type="region of interest" description="Disordered" evidence="1">
    <location>
        <begin position="1"/>
        <end position="49"/>
    </location>
</feature>
<evidence type="ECO:0000313" key="2">
    <source>
        <dbReference type="EMBL" id="CAG8973440.1"/>
    </source>
</evidence>
<feature type="region of interest" description="Disordered" evidence="1">
    <location>
        <begin position="373"/>
        <end position="392"/>
    </location>
</feature>
<dbReference type="Proteomes" id="UP000701801">
    <property type="component" value="Unassembled WGS sequence"/>
</dbReference>
<proteinExistence type="predicted"/>
<feature type="compositionally biased region" description="Basic residues" evidence="1">
    <location>
        <begin position="36"/>
        <end position="46"/>
    </location>
</feature>
<dbReference type="AlphaFoldDB" id="A0A9N9PZ32"/>
<name>A0A9N9PZ32_9HELO</name>
<organism evidence="2 3">
    <name type="scientific">Hymenoscyphus albidus</name>
    <dbReference type="NCBI Taxonomy" id="595503"/>
    <lineage>
        <taxon>Eukaryota</taxon>
        <taxon>Fungi</taxon>
        <taxon>Dikarya</taxon>
        <taxon>Ascomycota</taxon>
        <taxon>Pezizomycotina</taxon>
        <taxon>Leotiomycetes</taxon>
        <taxon>Helotiales</taxon>
        <taxon>Helotiaceae</taxon>
        <taxon>Hymenoscyphus</taxon>
    </lineage>
</organism>